<dbReference type="SMART" id="SM00952">
    <property type="entry name" value="RAP"/>
    <property type="match status" value="1"/>
</dbReference>
<name>A0A9P1FSN5_9DINO</name>
<dbReference type="Pfam" id="PF08373">
    <property type="entry name" value="RAP"/>
    <property type="match status" value="1"/>
</dbReference>
<evidence type="ECO:0000313" key="4">
    <source>
        <dbReference type="EMBL" id="CAL4774018.1"/>
    </source>
</evidence>
<dbReference type="InterPro" id="IPR013584">
    <property type="entry name" value="RAP"/>
</dbReference>
<dbReference type="Proteomes" id="UP001152797">
    <property type="component" value="Unassembled WGS sequence"/>
</dbReference>
<evidence type="ECO:0000313" key="5">
    <source>
        <dbReference type="Proteomes" id="UP001152797"/>
    </source>
</evidence>
<dbReference type="EMBL" id="CAMXCT020001107">
    <property type="protein sequence ID" value="CAL1140081.1"/>
    <property type="molecule type" value="Genomic_DNA"/>
</dbReference>
<evidence type="ECO:0000313" key="3">
    <source>
        <dbReference type="EMBL" id="CAI3986706.1"/>
    </source>
</evidence>
<evidence type="ECO:0000256" key="1">
    <source>
        <dbReference type="SAM" id="MobiDB-lite"/>
    </source>
</evidence>
<gene>
    <name evidence="3" type="ORF">C1SCF055_LOCUS14039</name>
</gene>
<feature type="region of interest" description="Disordered" evidence="1">
    <location>
        <begin position="1"/>
        <end position="32"/>
    </location>
</feature>
<sequence>MKSLGRLARRLPLVSRTTRDRHRGFSDGAGTGTAWDAALLRQALRQVAAGGELEADQLLCLRGNVPTEKAKAPAAPVEAAAPSAAPPAAPVEAAAPSPEAAAPLAAPVEAAAPSPEAAAPPAAPVEAAAPEELEEPEELPKLKCSFSDMLQLVDLCKSAGLQDFVGLGELADRLVDDEATKAASASELLRLASTFSILGVLHPPLFTALTTSFLRLWPAPADGGAAVSPGAAELTRLARALAAQRFRHEELFGRFAVFLRRLVNEAPGKLASVLSGGEALSLLHSHAFLRLGPPHGELDELWQALEDHVTSEDLSPEAAMKLCHVLFLARLVDENSLSKVVGLLTEGTRKLQQEQRPLSVGLHRRVLLLRSAMRYLHHPVYKELPDDVLKLFRKAHRMDAPLSLKASRLFVRKLSHTLTKLKIGHLIDADRGPFTFDIVERDRKVVYECNHFDRFYAYSTEKIASMCLQERIVKAMGYRVVQVPHWHWNKIRHKKQRTEYIRMSRYYALKDRREMVPRDEEVQDVAVNELDFMGEYFFRKDMPQTHFAWFQPRYDAKLRIPQSSKEKAAEGTL</sequence>
<protein>
    <submittedName>
        <fullName evidence="4">RAP domain-containing protein</fullName>
    </submittedName>
</protein>
<feature type="domain" description="RAP" evidence="2">
    <location>
        <begin position="445"/>
        <end position="503"/>
    </location>
</feature>
<dbReference type="PROSITE" id="PS51286">
    <property type="entry name" value="RAP"/>
    <property type="match status" value="1"/>
</dbReference>
<dbReference type="OrthoDB" id="443345at2759"/>
<dbReference type="EMBL" id="CAMXCT030001107">
    <property type="protein sequence ID" value="CAL4774018.1"/>
    <property type="molecule type" value="Genomic_DNA"/>
</dbReference>
<reference evidence="4 5" key="2">
    <citation type="submission" date="2024-05" db="EMBL/GenBank/DDBJ databases">
        <authorList>
            <person name="Chen Y."/>
            <person name="Shah S."/>
            <person name="Dougan E. K."/>
            <person name="Thang M."/>
            <person name="Chan C."/>
        </authorList>
    </citation>
    <scope>NUCLEOTIDE SEQUENCE [LARGE SCALE GENOMIC DNA]</scope>
</reference>
<evidence type="ECO:0000259" key="2">
    <source>
        <dbReference type="PROSITE" id="PS51286"/>
    </source>
</evidence>
<accession>A0A9P1FSN5</accession>
<feature type="compositionally biased region" description="Low complexity" evidence="1">
    <location>
        <begin position="90"/>
        <end position="128"/>
    </location>
</feature>
<proteinExistence type="predicted"/>
<dbReference type="AlphaFoldDB" id="A0A9P1FSN5"/>
<dbReference type="EMBL" id="CAMXCT010001107">
    <property type="protein sequence ID" value="CAI3986706.1"/>
    <property type="molecule type" value="Genomic_DNA"/>
</dbReference>
<keyword evidence="5" id="KW-1185">Reference proteome</keyword>
<organism evidence="3">
    <name type="scientific">Cladocopium goreaui</name>
    <dbReference type="NCBI Taxonomy" id="2562237"/>
    <lineage>
        <taxon>Eukaryota</taxon>
        <taxon>Sar</taxon>
        <taxon>Alveolata</taxon>
        <taxon>Dinophyceae</taxon>
        <taxon>Suessiales</taxon>
        <taxon>Symbiodiniaceae</taxon>
        <taxon>Cladocopium</taxon>
    </lineage>
</organism>
<comment type="caution">
    <text evidence="3">The sequence shown here is derived from an EMBL/GenBank/DDBJ whole genome shotgun (WGS) entry which is preliminary data.</text>
</comment>
<reference evidence="3" key="1">
    <citation type="submission" date="2022-10" db="EMBL/GenBank/DDBJ databases">
        <authorList>
            <person name="Chen Y."/>
            <person name="Dougan E. K."/>
            <person name="Chan C."/>
            <person name="Rhodes N."/>
            <person name="Thang M."/>
        </authorList>
    </citation>
    <scope>NUCLEOTIDE SEQUENCE</scope>
</reference>
<feature type="region of interest" description="Disordered" evidence="1">
    <location>
        <begin position="88"/>
        <end position="136"/>
    </location>
</feature>